<dbReference type="InParanoid" id="E9HB54"/>
<evidence type="ECO:0000313" key="2">
    <source>
        <dbReference type="EMBL" id="EFX71028.1"/>
    </source>
</evidence>
<dbReference type="AlphaFoldDB" id="E9HB54"/>
<dbReference type="PANTHER" id="PTHR43395">
    <property type="entry name" value="SENSOR HISTIDINE KINASE CHEA"/>
    <property type="match status" value="1"/>
</dbReference>
<dbReference type="Pfam" id="PF03564">
    <property type="entry name" value="DUF1759"/>
    <property type="match status" value="1"/>
</dbReference>
<dbReference type="InterPro" id="IPR051315">
    <property type="entry name" value="Bact_Chemotaxis_CheA"/>
</dbReference>
<sequence length="675" mass="75387">MVVKSKTTGRGRSADPVTPSPSMRGRARTAEATEARRAELIAAAAGAPLIDSSSSSSSSSSSNSSPTHPPNHQVESEGATAMPETQNGQRLGSPDLPSPNLDGIDLSQPLMEKVRDKVRMCNQRIADLTDHVNNTDGQITQVNAILREQSQTLITLTDAMPAIQEGVATLRLTIQNDVTIKLRDSEEAFRRTLAVLRRETNTALATETAHLREAHRITAAQVAQLQDAPDPEIGIRELRNEVQERQTRDRDMHVVSLQVLANRVGELERNTLIMEARMDAANLFPRETGARPRAQRQSSRSPERRRQGAAAPNRGEPPEYGSPPPSYSSATRPQDDNWGRGRGRATAPSPQRREGPRARNATPQREAPRPRTATPPREAPRPRTATPLREASRPRNPTPPPREVPRSPPTERVPPRQQAAGPGSAEPRHRIPADIRDELQLELDQIREEMQDAYAQYGRTRIEVEKQLHRVSFTSRYFRWKEITKEIMPLLTLQAKGALRRLETQVEIERLNIAPPLMQNHAQAPRVRIDPPKFYGDCLKYYGWRNTWNTFHESPSYTDSERSQLLEAALQGEAKTATERFTFSADTYHNILQFLADRFGNRSTIVGKLEARLRLAASNKLGEDCTASQLREKHISISNERQGDIEISTTDHHGKMEAPMGSEPRRNIGRGVSTS</sequence>
<dbReference type="PhylomeDB" id="E9HB54"/>
<dbReference type="STRING" id="6669.E9HB54"/>
<organism evidence="2 3">
    <name type="scientific">Daphnia pulex</name>
    <name type="common">Water flea</name>
    <dbReference type="NCBI Taxonomy" id="6669"/>
    <lineage>
        <taxon>Eukaryota</taxon>
        <taxon>Metazoa</taxon>
        <taxon>Ecdysozoa</taxon>
        <taxon>Arthropoda</taxon>
        <taxon>Crustacea</taxon>
        <taxon>Branchiopoda</taxon>
        <taxon>Diplostraca</taxon>
        <taxon>Cladocera</taxon>
        <taxon>Anomopoda</taxon>
        <taxon>Daphniidae</taxon>
        <taxon>Daphnia</taxon>
    </lineage>
</organism>
<evidence type="ECO:0000256" key="1">
    <source>
        <dbReference type="SAM" id="MobiDB-lite"/>
    </source>
</evidence>
<feature type="region of interest" description="Disordered" evidence="1">
    <location>
        <begin position="1"/>
        <end position="105"/>
    </location>
</feature>
<proteinExistence type="predicted"/>
<feature type="compositionally biased region" description="Low complexity" evidence="1">
    <location>
        <begin position="361"/>
        <end position="389"/>
    </location>
</feature>
<dbReference type="PANTHER" id="PTHR43395:SF10">
    <property type="entry name" value="CHEMOTAXIS PROTEIN CHEA"/>
    <property type="match status" value="1"/>
</dbReference>
<reference evidence="2 3" key="1">
    <citation type="journal article" date="2011" name="Science">
        <title>The ecoresponsive genome of Daphnia pulex.</title>
        <authorList>
            <person name="Colbourne J.K."/>
            <person name="Pfrender M.E."/>
            <person name="Gilbert D."/>
            <person name="Thomas W.K."/>
            <person name="Tucker A."/>
            <person name="Oakley T.H."/>
            <person name="Tokishita S."/>
            <person name="Aerts A."/>
            <person name="Arnold G.J."/>
            <person name="Basu M.K."/>
            <person name="Bauer D.J."/>
            <person name="Caceres C.E."/>
            <person name="Carmel L."/>
            <person name="Casola C."/>
            <person name="Choi J.H."/>
            <person name="Detter J.C."/>
            <person name="Dong Q."/>
            <person name="Dusheyko S."/>
            <person name="Eads B.D."/>
            <person name="Frohlich T."/>
            <person name="Geiler-Samerotte K.A."/>
            <person name="Gerlach D."/>
            <person name="Hatcher P."/>
            <person name="Jogdeo S."/>
            <person name="Krijgsveld J."/>
            <person name="Kriventseva E.V."/>
            <person name="Kultz D."/>
            <person name="Laforsch C."/>
            <person name="Lindquist E."/>
            <person name="Lopez J."/>
            <person name="Manak J.R."/>
            <person name="Muller J."/>
            <person name="Pangilinan J."/>
            <person name="Patwardhan R.P."/>
            <person name="Pitluck S."/>
            <person name="Pritham E.J."/>
            <person name="Rechtsteiner A."/>
            <person name="Rho M."/>
            <person name="Rogozin I.B."/>
            <person name="Sakarya O."/>
            <person name="Salamov A."/>
            <person name="Schaack S."/>
            <person name="Shapiro H."/>
            <person name="Shiga Y."/>
            <person name="Skalitzky C."/>
            <person name="Smith Z."/>
            <person name="Souvorov A."/>
            <person name="Sung W."/>
            <person name="Tang Z."/>
            <person name="Tsuchiya D."/>
            <person name="Tu H."/>
            <person name="Vos H."/>
            <person name="Wang M."/>
            <person name="Wolf Y.I."/>
            <person name="Yamagata H."/>
            <person name="Yamada T."/>
            <person name="Ye Y."/>
            <person name="Shaw J.R."/>
            <person name="Andrews J."/>
            <person name="Crease T.J."/>
            <person name="Tang H."/>
            <person name="Lucas S.M."/>
            <person name="Robertson H.M."/>
            <person name="Bork P."/>
            <person name="Koonin E.V."/>
            <person name="Zdobnov E.M."/>
            <person name="Grigoriev I.V."/>
            <person name="Lynch M."/>
            <person name="Boore J.L."/>
        </authorList>
    </citation>
    <scope>NUCLEOTIDE SEQUENCE [LARGE SCALE GENOMIC DNA]</scope>
</reference>
<feature type="region of interest" description="Disordered" evidence="1">
    <location>
        <begin position="283"/>
        <end position="432"/>
    </location>
</feature>
<feature type="compositionally biased region" description="Basic and acidic residues" evidence="1">
    <location>
        <begin position="28"/>
        <end position="39"/>
    </location>
</feature>
<dbReference type="EMBL" id="GL732614">
    <property type="protein sequence ID" value="EFX71028.1"/>
    <property type="molecule type" value="Genomic_DNA"/>
</dbReference>
<evidence type="ECO:0000313" key="3">
    <source>
        <dbReference type="Proteomes" id="UP000000305"/>
    </source>
</evidence>
<accession>E9HB54</accession>
<dbReference type="InterPro" id="IPR005312">
    <property type="entry name" value="DUF1759"/>
</dbReference>
<name>E9HB54_DAPPU</name>
<feature type="compositionally biased region" description="Pro residues" evidence="1">
    <location>
        <begin position="396"/>
        <end position="412"/>
    </location>
</feature>
<feature type="compositionally biased region" description="Low complexity" evidence="1">
    <location>
        <begin position="291"/>
        <end position="300"/>
    </location>
</feature>
<feature type="region of interest" description="Disordered" evidence="1">
    <location>
        <begin position="651"/>
        <end position="675"/>
    </location>
</feature>
<dbReference type="HOGENOM" id="CLU_015861_0_0_1"/>
<protein>
    <submittedName>
        <fullName evidence="2">Uncharacterized protein</fullName>
    </submittedName>
</protein>
<dbReference type="KEGG" id="dpx:DAPPUDRAFT_112184"/>
<feature type="compositionally biased region" description="Low complexity" evidence="1">
    <location>
        <begin position="40"/>
        <end position="65"/>
    </location>
</feature>
<keyword evidence="3" id="KW-1185">Reference proteome</keyword>
<feature type="compositionally biased region" description="Polar residues" evidence="1">
    <location>
        <begin position="1"/>
        <end position="10"/>
    </location>
</feature>
<dbReference type="Proteomes" id="UP000000305">
    <property type="component" value="Unassembled WGS sequence"/>
</dbReference>
<gene>
    <name evidence="2" type="ORF">DAPPUDRAFT_112184</name>
</gene>